<dbReference type="EMBL" id="IACI01070226">
    <property type="protein sequence ID" value="LAA28205.1"/>
    <property type="molecule type" value="Transcribed_RNA"/>
</dbReference>
<protein>
    <submittedName>
        <fullName evidence="1">Uncharacterized protein</fullName>
    </submittedName>
</protein>
<accession>A0A2H6NAF1</accession>
<sequence length="100" mass="11587">MYFNQIRNFGCIFDSAKLTLTLLYQQGSQLKCSFTTELFNDLSKISHKISLNVNTANPSFNIEEQSSQTANRGEDLRLTHKPCIIKMFKHGYFCSKLHKY</sequence>
<name>A0A2H6NAF1_9SAUR</name>
<dbReference type="EMBL" id="IACI01070225">
    <property type="protein sequence ID" value="LAA28204.1"/>
    <property type="molecule type" value="Transcribed_RNA"/>
</dbReference>
<dbReference type="AlphaFoldDB" id="A0A2H6NAF1"/>
<proteinExistence type="predicted"/>
<evidence type="ECO:0000313" key="1">
    <source>
        <dbReference type="EMBL" id="LAA28205.1"/>
    </source>
</evidence>
<organism evidence="1">
    <name type="scientific">Micrurus carvalhoi</name>
    <dbReference type="NCBI Taxonomy" id="3147026"/>
    <lineage>
        <taxon>Eukaryota</taxon>
        <taxon>Metazoa</taxon>
        <taxon>Chordata</taxon>
        <taxon>Craniata</taxon>
        <taxon>Vertebrata</taxon>
        <taxon>Euteleostomi</taxon>
        <taxon>Lepidosauria</taxon>
        <taxon>Squamata</taxon>
        <taxon>Bifurcata</taxon>
        <taxon>Unidentata</taxon>
        <taxon>Episquamata</taxon>
        <taxon>Toxicofera</taxon>
        <taxon>Serpentes</taxon>
        <taxon>Colubroidea</taxon>
        <taxon>Elapidae</taxon>
        <taxon>Elapinae</taxon>
        <taxon>Micrurus</taxon>
    </lineage>
</organism>
<reference evidence="1" key="2">
    <citation type="submission" date="2017-12" db="EMBL/GenBank/DDBJ databases">
        <title>Coralsnake Venomics: Analyses of Venom Gland Transcriptomes and Proteomes of Six Brazilian Taxa.</title>
        <authorList>
            <person name="Aird S.D."/>
            <person name="Jorge da Silva N."/>
            <person name="Qiu L."/>
            <person name="Villar-Briones A."/>
            <person name="Aparecida-Saddi V."/>
            <person name="Campos-Telles M.P."/>
            <person name="Grau M."/>
            <person name="Mikheyev A.S."/>
        </authorList>
    </citation>
    <scope>NUCLEOTIDE SEQUENCE</scope>
    <source>
        <tissue evidence="1">Venom_gland</tissue>
    </source>
</reference>
<reference evidence="1" key="1">
    <citation type="submission" date="2017-07" db="EMBL/GenBank/DDBJ databases">
        <authorList>
            <person name="Mikheyev A."/>
            <person name="Grau M."/>
        </authorList>
    </citation>
    <scope>NUCLEOTIDE SEQUENCE</scope>
    <source>
        <tissue evidence="1">Venom_gland</tissue>
    </source>
</reference>